<dbReference type="PROSITE" id="PS50835">
    <property type="entry name" value="IG_LIKE"/>
    <property type="match status" value="2"/>
</dbReference>
<dbReference type="EMBL" id="CALNXK010000001">
    <property type="protein sequence ID" value="CAH3032567.1"/>
    <property type="molecule type" value="Genomic_DNA"/>
</dbReference>
<dbReference type="InterPro" id="IPR036179">
    <property type="entry name" value="Ig-like_dom_sf"/>
</dbReference>
<feature type="non-terminal residue" evidence="7">
    <location>
        <position position="1"/>
    </location>
</feature>
<sequence length="384" mass="43785">IEHIPRKTLSKTAPFQLFSFCFRSYLIVPKKDDVQPMSLMSLLLNCKPVMNIGFNLQTTFLLIMLFSAFVKVHGLAFDSEPNNSTIAATGSNQIFTWKLSLGEKDKSKQLQVQFGPWDRKYKIVKSFFITVKQEPSGENETVARANQSTARRLHWNGDLSRDYYIAFELVNIQRKDAGDYGMRLRVDHFPPIVLQNWFSLIVQDPTPKPYIDTRHITLDVIEGDDVNITCRTSVEARSYVMWFKDRVPVYAEQSKFLSLTNVNRLQGGNYSCVSINQAGNTTSPITTINVLYKPKIHSLRKLISVALLKRNPITLRCEADGNPSPTFYWHKDDEIIYEGFNSSGNASTLTVTPVNDKDFTRYVCTAKNKLGLDALTFQLQKKGR</sequence>
<evidence type="ECO:0000256" key="2">
    <source>
        <dbReference type="ARBA" id="ARBA00023136"/>
    </source>
</evidence>
<dbReference type="InterPro" id="IPR003599">
    <property type="entry name" value="Ig_sub"/>
</dbReference>
<dbReference type="Pfam" id="PF13927">
    <property type="entry name" value="Ig_3"/>
    <property type="match status" value="1"/>
</dbReference>
<evidence type="ECO:0000256" key="3">
    <source>
        <dbReference type="ARBA" id="ARBA00023157"/>
    </source>
</evidence>
<evidence type="ECO:0000256" key="4">
    <source>
        <dbReference type="ARBA" id="ARBA00023180"/>
    </source>
</evidence>
<dbReference type="CDD" id="cd00096">
    <property type="entry name" value="Ig"/>
    <property type="match status" value="1"/>
</dbReference>
<proteinExistence type="predicted"/>
<reference evidence="7 8" key="1">
    <citation type="submission" date="2022-05" db="EMBL/GenBank/DDBJ databases">
        <authorList>
            <consortium name="Genoscope - CEA"/>
            <person name="William W."/>
        </authorList>
    </citation>
    <scope>NUCLEOTIDE SEQUENCE [LARGE SCALE GENOMIC DNA]</scope>
</reference>
<evidence type="ECO:0000256" key="1">
    <source>
        <dbReference type="ARBA" id="ARBA00004479"/>
    </source>
</evidence>
<dbReference type="PANTHER" id="PTHR11640">
    <property type="entry name" value="NEPHRIN"/>
    <property type="match status" value="1"/>
</dbReference>
<gene>
    <name evidence="7" type="ORF">PLOB_00000026</name>
</gene>
<dbReference type="InterPro" id="IPR007110">
    <property type="entry name" value="Ig-like_dom"/>
</dbReference>
<dbReference type="SMART" id="SM00408">
    <property type="entry name" value="IGc2"/>
    <property type="match status" value="2"/>
</dbReference>
<dbReference type="SUPFAM" id="SSF48726">
    <property type="entry name" value="Immunoglobulin"/>
    <property type="match status" value="2"/>
</dbReference>
<dbReference type="Pfam" id="PF13895">
    <property type="entry name" value="Ig_2"/>
    <property type="match status" value="1"/>
</dbReference>
<accession>A0ABN8MNQ8</accession>
<dbReference type="InterPro" id="IPR003598">
    <property type="entry name" value="Ig_sub2"/>
</dbReference>
<evidence type="ECO:0000313" key="8">
    <source>
        <dbReference type="Proteomes" id="UP001159405"/>
    </source>
</evidence>
<evidence type="ECO:0000313" key="7">
    <source>
        <dbReference type="EMBL" id="CAH3032567.1"/>
    </source>
</evidence>
<keyword evidence="3" id="KW-1015">Disulfide bond</keyword>
<dbReference type="InterPro" id="IPR051275">
    <property type="entry name" value="Cell_adhesion_signaling"/>
</dbReference>
<dbReference type="InterPro" id="IPR013783">
    <property type="entry name" value="Ig-like_fold"/>
</dbReference>
<comment type="caution">
    <text evidence="7">The sequence shown here is derived from an EMBL/GenBank/DDBJ whole genome shotgun (WGS) entry which is preliminary data.</text>
</comment>
<dbReference type="PANTHER" id="PTHR11640:SF31">
    <property type="entry name" value="IRREGULAR CHIASM C-ROUGHEST PROTEIN-RELATED"/>
    <property type="match status" value="1"/>
</dbReference>
<keyword evidence="8" id="KW-1185">Reference proteome</keyword>
<dbReference type="Proteomes" id="UP001159405">
    <property type="component" value="Unassembled WGS sequence"/>
</dbReference>
<comment type="subcellular location">
    <subcellularLocation>
        <location evidence="1">Membrane</location>
        <topology evidence="1">Single-pass type I membrane protein</topology>
    </subcellularLocation>
</comment>
<evidence type="ECO:0000256" key="5">
    <source>
        <dbReference type="ARBA" id="ARBA00023319"/>
    </source>
</evidence>
<keyword evidence="4" id="KW-0325">Glycoprotein</keyword>
<dbReference type="Gene3D" id="2.60.40.10">
    <property type="entry name" value="Immunoglobulins"/>
    <property type="match status" value="2"/>
</dbReference>
<organism evidence="7 8">
    <name type="scientific">Porites lobata</name>
    <dbReference type="NCBI Taxonomy" id="104759"/>
    <lineage>
        <taxon>Eukaryota</taxon>
        <taxon>Metazoa</taxon>
        <taxon>Cnidaria</taxon>
        <taxon>Anthozoa</taxon>
        <taxon>Hexacorallia</taxon>
        <taxon>Scleractinia</taxon>
        <taxon>Fungiina</taxon>
        <taxon>Poritidae</taxon>
        <taxon>Porites</taxon>
    </lineage>
</organism>
<keyword evidence="2" id="KW-0472">Membrane</keyword>
<dbReference type="SMART" id="SM00409">
    <property type="entry name" value="IG"/>
    <property type="match status" value="2"/>
</dbReference>
<feature type="domain" description="Ig-like" evidence="6">
    <location>
        <begin position="209"/>
        <end position="289"/>
    </location>
</feature>
<protein>
    <recommendedName>
        <fullName evidence="6">Ig-like domain-containing protein</fullName>
    </recommendedName>
</protein>
<keyword evidence="5" id="KW-0393">Immunoglobulin domain</keyword>
<name>A0ABN8MNQ8_9CNID</name>
<feature type="domain" description="Ig-like" evidence="6">
    <location>
        <begin position="294"/>
        <end position="380"/>
    </location>
</feature>
<evidence type="ECO:0000259" key="6">
    <source>
        <dbReference type="PROSITE" id="PS50835"/>
    </source>
</evidence>